<dbReference type="Proteomes" id="UP001597192">
    <property type="component" value="Unassembled WGS sequence"/>
</dbReference>
<evidence type="ECO:0000256" key="1">
    <source>
        <dbReference type="ARBA" id="ARBA00022612"/>
    </source>
</evidence>
<evidence type="ECO:0000313" key="5">
    <source>
        <dbReference type="EMBL" id="MFD1431215.1"/>
    </source>
</evidence>
<comment type="caution">
    <text evidence="5">The sequence shown here is derived from an EMBL/GenBank/DDBJ whole genome shotgun (WGS) entry which is preliminary data.</text>
</comment>
<keyword evidence="6" id="KW-1185">Reference proteome</keyword>
<feature type="domain" description="PBSX phage terminase small subunit-like N-terminal" evidence="4">
    <location>
        <begin position="1"/>
        <end position="57"/>
    </location>
</feature>
<keyword evidence="1" id="KW-1188">Viral release from host cell</keyword>
<feature type="compositionally biased region" description="Basic and acidic residues" evidence="3">
    <location>
        <begin position="59"/>
        <end position="73"/>
    </location>
</feature>
<accession>A0ABW4CJX8</accession>
<dbReference type="InterPro" id="IPR052404">
    <property type="entry name" value="SPP1-like_terminase"/>
</dbReference>
<organism evidence="5 6">
    <name type="scientific">Lacticaseibacillus yichunensis</name>
    <dbReference type="NCBI Taxonomy" id="2486015"/>
    <lineage>
        <taxon>Bacteria</taxon>
        <taxon>Bacillati</taxon>
        <taxon>Bacillota</taxon>
        <taxon>Bacilli</taxon>
        <taxon>Lactobacillales</taxon>
        <taxon>Lactobacillaceae</taxon>
        <taxon>Lacticaseibacillus</taxon>
    </lineage>
</organism>
<dbReference type="InterPro" id="IPR005335">
    <property type="entry name" value="Terminase_ssu"/>
</dbReference>
<evidence type="ECO:0000256" key="2">
    <source>
        <dbReference type="ARBA" id="ARBA00023219"/>
    </source>
</evidence>
<name>A0ABW4CJX8_9LACO</name>
<dbReference type="Pfam" id="PF03592">
    <property type="entry name" value="Terminase_2"/>
    <property type="match status" value="1"/>
</dbReference>
<evidence type="ECO:0000256" key="3">
    <source>
        <dbReference type="SAM" id="MobiDB-lite"/>
    </source>
</evidence>
<dbReference type="InterPro" id="IPR018925">
    <property type="entry name" value="XtmA-like_N"/>
</dbReference>
<dbReference type="RefSeq" id="WP_125697304.1">
    <property type="nucleotide sequence ID" value="NZ_JBHTOG010000003.1"/>
</dbReference>
<keyword evidence="2" id="KW-0231">Viral genome packaging</keyword>
<feature type="region of interest" description="Disordered" evidence="3">
    <location>
        <begin position="45"/>
        <end position="73"/>
    </location>
</feature>
<dbReference type="InterPro" id="IPR038713">
    <property type="entry name" value="Terminase_Gp1_N_sf"/>
</dbReference>
<dbReference type="PANTHER" id="PTHR41328">
    <property type="entry name" value="TERMINASE SMALL SUBUNIT-RELATED"/>
    <property type="match status" value="1"/>
</dbReference>
<sequence length="274" mass="31909">MARKRDPARELARDLWLKSDKRAKLKDIAAQLGKKASQIRKWKSEDKWEDVQTKGNVPKQKERSLSRAPDVSEPKNAAEERYRLFAFYYLQRFNATWAYMKVYRTSYDSAMASASKLLRIDKVQQYITEYREQNEQRLQVTASDLLNELVKQAKSDISDYLDWATEEHLKYKENEDGEMETVTDPETGKPQTYWFNRIKFKEATGVDTSLIKSVSLDKGEIKLELYDKQKAIKELLDRLPEPVGDDGDNDDGFLKAIDKSAEDAWKDDEDGKKN</sequence>
<proteinExistence type="predicted"/>
<evidence type="ECO:0000313" key="6">
    <source>
        <dbReference type="Proteomes" id="UP001597192"/>
    </source>
</evidence>
<dbReference type="PANTHER" id="PTHR41328:SF2">
    <property type="entry name" value="TERMINASE SMALL SUBUNIT"/>
    <property type="match status" value="1"/>
</dbReference>
<gene>
    <name evidence="5" type="ORF">ACFQ47_00640</name>
</gene>
<protein>
    <submittedName>
        <fullName evidence="5">Terminase small subunit</fullName>
    </submittedName>
</protein>
<evidence type="ECO:0000259" key="4">
    <source>
        <dbReference type="Pfam" id="PF10668"/>
    </source>
</evidence>
<dbReference type="Pfam" id="PF10668">
    <property type="entry name" value="Phage_terminase"/>
    <property type="match status" value="1"/>
</dbReference>
<dbReference type="EMBL" id="JBHTOG010000003">
    <property type="protein sequence ID" value="MFD1431215.1"/>
    <property type="molecule type" value="Genomic_DNA"/>
</dbReference>
<dbReference type="Gene3D" id="1.10.10.1400">
    <property type="entry name" value="Terminase, small subunit, N-terminal DNA-binding domain, HTH motif"/>
    <property type="match status" value="1"/>
</dbReference>
<reference evidence="6" key="1">
    <citation type="journal article" date="2019" name="Int. J. Syst. Evol. Microbiol.">
        <title>The Global Catalogue of Microorganisms (GCM) 10K type strain sequencing project: providing services to taxonomists for standard genome sequencing and annotation.</title>
        <authorList>
            <consortium name="The Broad Institute Genomics Platform"/>
            <consortium name="The Broad Institute Genome Sequencing Center for Infectious Disease"/>
            <person name="Wu L."/>
            <person name="Ma J."/>
        </authorList>
    </citation>
    <scope>NUCLEOTIDE SEQUENCE [LARGE SCALE GENOMIC DNA]</scope>
    <source>
        <strain evidence="6">CCM 8947</strain>
    </source>
</reference>